<comment type="caution">
    <text evidence="3">The sequence shown here is derived from an EMBL/GenBank/DDBJ whole genome shotgun (WGS) entry which is preliminary data.</text>
</comment>
<evidence type="ECO:0000259" key="2">
    <source>
        <dbReference type="Pfam" id="PF03886"/>
    </source>
</evidence>
<gene>
    <name evidence="3" type="ORF">HK26_02990</name>
</gene>
<feature type="domain" description="ABC-type transport auxiliary lipoprotein component" evidence="2">
    <location>
        <begin position="32"/>
        <end position="190"/>
    </location>
</feature>
<dbReference type="STRING" id="1236501.GCA_000613865_00656"/>
<dbReference type="SUPFAM" id="SSF159594">
    <property type="entry name" value="XCC0632-like"/>
    <property type="match status" value="1"/>
</dbReference>
<dbReference type="Pfam" id="PF03886">
    <property type="entry name" value="ABC_trans_aux"/>
    <property type="match status" value="1"/>
</dbReference>
<feature type="signal peptide" evidence="1">
    <location>
        <begin position="1"/>
        <end position="25"/>
    </location>
</feature>
<organism evidence="3 4">
    <name type="scientific">Acetobacter okinawensis</name>
    <dbReference type="NCBI Taxonomy" id="1076594"/>
    <lineage>
        <taxon>Bacteria</taxon>
        <taxon>Pseudomonadati</taxon>
        <taxon>Pseudomonadota</taxon>
        <taxon>Alphaproteobacteria</taxon>
        <taxon>Acetobacterales</taxon>
        <taxon>Acetobacteraceae</taxon>
        <taxon>Acetobacter</taxon>
    </lineage>
</organism>
<feature type="chain" id="PRO_5012693635" evidence="1">
    <location>
        <begin position="26"/>
        <end position="198"/>
    </location>
</feature>
<dbReference type="AlphaFoldDB" id="A0A252BTI3"/>
<dbReference type="InterPro" id="IPR005586">
    <property type="entry name" value="ABC_trans_aux"/>
</dbReference>
<keyword evidence="4" id="KW-1185">Reference proteome</keyword>
<reference evidence="4" key="1">
    <citation type="submission" date="2014-06" db="EMBL/GenBank/DDBJ databases">
        <authorList>
            <person name="Winans N.J."/>
            <person name="Newell P.D."/>
            <person name="Douglas A.E."/>
        </authorList>
    </citation>
    <scope>NUCLEOTIDE SEQUENCE [LARGE SCALE GENOMIC DNA]</scope>
</reference>
<dbReference type="eggNOG" id="COG3009">
    <property type="taxonomic scope" value="Bacteria"/>
</dbReference>
<dbReference type="Proteomes" id="UP000194931">
    <property type="component" value="Unassembled WGS sequence"/>
</dbReference>
<name>A0A252BTI3_9PROT</name>
<keyword evidence="1" id="KW-0732">Signal</keyword>
<dbReference type="RefSeq" id="WP_257640933.1">
    <property type="nucleotide sequence ID" value="NZ_JOPJ01000017.1"/>
</dbReference>
<accession>A0A252BTI3</accession>
<protein>
    <submittedName>
        <fullName evidence="3">Membrane protein</fullName>
    </submittedName>
</protein>
<evidence type="ECO:0000313" key="4">
    <source>
        <dbReference type="Proteomes" id="UP000194931"/>
    </source>
</evidence>
<dbReference type="PROSITE" id="PS51257">
    <property type="entry name" value="PROKAR_LIPOPROTEIN"/>
    <property type="match status" value="1"/>
</dbReference>
<proteinExistence type="predicted"/>
<sequence length="198" mass="21269">MTCAPRRTLLAIMACAPLLTLAGCASPPLRLYTLGVPSDANVSEPHLSSRAATIAISRVILPDYLDSQDIITRQGEEILRSARARWATRLSIGVTDLLTNVLSNKRPSELITDQPLADVATMRIQVDISRFDVDTNGVGTLDATWAVLPRDPNLPLTRERVHLVATGNVGSAADVAALMRGLVIRLAERVNTTIPAGQ</sequence>
<evidence type="ECO:0000313" key="3">
    <source>
        <dbReference type="EMBL" id="OUJ12177.1"/>
    </source>
</evidence>
<dbReference type="Gene3D" id="3.40.50.10610">
    <property type="entry name" value="ABC-type transport auxiliary lipoprotein component"/>
    <property type="match status" value="1"/>
</dbReference>
<dbReference type="EMBL" id="JOPJ01000017">
    <property type="protein sequence ID" value="OUJ12177.1"/>
    <property type="molecule type" value="Genomic_DNA"/>
</dbReference>
<evidence type="ECO:0000256" key="1">
    <source>
        <dbReference type="SAM" id="SignalP"/>
    </source>
</evidence>